<comment type="caution">
    <text evidence="13">The sequence shown here is derived from an EMBL/GenBank/DDBJ whole genome shotgun (WGS) entry which is preliminary data.</text>
</comment>
<feature type="binding site" evidence="9">
    <location>
        <position position="98"/>
    </location>
    <ligand>
        <name>Mg(2+)</name>
        <dbReference type="ChEBI" id="CHEBI:18420"/>
    </ligand>
</feature>
<proteinExistence type="inferred from homology"/>
<dbReference type="InterPro" id="IPR036206">
    <property type="entry name" value="ThiamineP_synth_sf"/>
</dbReference>
<feature type="binding site" evidence="9">
    <location>
        <position position="78"/>
    </location>
    <ligand>
        <name>4-amino-2-methyl-5-(diphosphooxymethyl)pyrimidine</name>
        <dbReference type="ChEBI" id="CHEBI:57841"/>
    </ligand>
</feature>
<evidence type="ECO:0000256" key="2">
    <source>
        <dbReference type="ARBA" id="ARBA00022679"/>
    </source>
</evidence>
<comment type="catalytic activity">
    <reaction evidence="7 9 10">
        <text>2-(2-carboxy-4-methylthiazol-5-yl)ethyl phosphate + 4-amino-2-methyl-5-(diphosphooxymethyl)pyrimidine + 2 H(+) = thiamine phosphate + CO2 + diphosphate</text>
        <dbReference type="Rhea" id="RHEA:47848"/>
        <dbReference type="ChEBI" id="CHEBI:15378"/>
        <dbReference type="ChEBI" id="CHEBI:16526"/>
        <dbReference type="ChEBI" id="CHEBI:33019"/>
        <dbReference type="ChEBI" id="CHEBI:37575"/>
        <dbReference type="ChEBI" id="CHEBI:57841"/>
        <dbReference type="ChEBI" id="CHEBI:62890"/>
        <dbReference type="EC" id="2.5.1.3"/>
    </reaction>
</comment>
<dbReference type="NCBIfam" id="NF000736">
    <property type="entry name" value="PRK00043.2-3"/>
    <property type="match status" value="1"/>
</dbReference>
<protein>
    <recommendedName>
        <fullName evidence="9">Thiamine-phosphate synthase</fullName>
        <shortName evidence="9">TP synthase</shortName>
        <shortName evidence="9">TPS</shortName>
        <ecNumber evidence="9">2.5.1.3</ecNumber>
    </recommendedName>
    <alternativeName>
        <fullName evidence="9">Thiamine-phosphate pyrophosphorylase</fullName>
        <shortName evidence="9">TMP pyrophosphorylase</shortName>
        <shortName evidence="9">TMP-PPase</shortName>
    </alternativeName>
</protein>
<evidence type="ECO:0000256" key="4">
    <source>
        <dbReference type="ARBA" id="ARBA00022842"/>
    </source>
</evidence>
<comment type="caution">
    <text evidence="9">Lacks conserved residue(s) required for the propagation of feature annotation.</text>
</comment>
<feature type="binding site" evidence="9">
    <location>
        <position position="179"/>
    </location>
    <ligand>
        <name>2-[(2R,5Z)-2-carboxy-4-methylthiazol-5(2H)-ylidene]ethyl phosphate</name>
        <dbReference type="ChEBI" id="CHEBI:62899"/>
    </ligand>
</feature>
<comment type="catalytic activity">
    <reaction evidence="8 9 10">
        <text>2-[(2R,5Z)-2-carboxy-4-methylthiazol-5(2H)-ylidene]ethyl phosphate + 4-amino-2-methyl-5-(diphosphooxymethyl)pyrimidine + 2 H(+) = thiamine phosphate + CO2 + diphosphate</text>
        <dbReference type="Rhea" id="RHEA:47844"/>
        <dbReference type="ChEBI" id="CHEBI:15378"/>
        <dbReference type="ChEBI" id="CHEBI:16526"/>
        <dbReference type="ChEBI" id="CHEBI:33019"/>
        <dbReference type="ChEBI" id="CHEBI:37575"/>
        <dbReference type="ChEBI" id="CHEBI:57841"/>
        <dbReference type="ChEBI" id="CHEBI:62899"/>
        <dbReference type="EC" id="2.5.1.3"/>
    </reaction>
</comment>
<evidence type="ECO:0000313" key="13">
    <source>
        <dbReference type="EMBL" id="RXG20099.1"/>
    </source>
</evidence>
<dbReference type="GO" id="GO:0004789">
    <property type="term" value="F:thiamine-phosphate diphosphorylase activity"/>
    <property type="evidence" value="ECO:0007669"/>
    <property type="project" value="UniProtKB-UniRule"/>
</dbReference>
<comment type="catalytic activity">
    <reaction evidence="6 9 10">
        <text>4-methyl-5-(2-phosphooxyethyl)-thiazole + 4-amino-2-methyl-5-(diphosphooxymethyl)pyrimidine + H(+) = thiamine phosphate + diphosphate</text>
        <dbReference type="Rhea" id="RHEA:22328"/>
        <dbReference type="ChEBI" id="CHEBI:15378"/>
        <dbReference type="ChEBI" id="CHEBI:33019"/>
        <dbReference type="ChEBI" id="CHEBI:37575"/>
        <dbReference type="ChEBI" id="CHEBI:57841"/>
        <dbReference type="ChEBI" id="CHEBI:58296"/>
        <dbReference type="EC" id="2.5.1.3"/>
    </reaction>
</comment>
<dbReference type="Pfam" id="PF02581">
    <property type="entry name" value="TMP-TENI"/>
    <property type="match status" value="1"/>
</dbReference>
<comment type="pathway">
    <text evidence="1 9 11">Cofactor biosynthesis; thiamine diphosphate biosynthesis; thiamine phosphate from 4-amino-2-methyl-5-diphosphomethylpyrimidine and 4-methyl-5-(2-phosphoethyl)-thiazole: step 1/1.</text>
</comment>
<dbReference type="SUPFAM" id="SSF51391">
    <property type="entry name" value="Thiamin phosphate synthase"/>
    <property type="match status" value="1"/>
</dbReference>
<sequence>MKKAISAQVLENKAIAHLHYISQGIDQKAHLENIERVLQAGCSWVQLRMKNTNYEVALETAHQAKALCDAFRTTLIINDNVSVAQEVDACGVHLGQEDLSTAHARKILGSEKIIGGTANTFEQALNHIKNGVNYLGMGPLRFTSTKKKLSPVLGFEGYTNLTQKFSADNINTPIIAIGGITEADFQPLQQIGLYGIAVSGLLTQSLNQKEIIEKASKLWSN</sequence>
<dbReference type="AlphaFoldDB" id="A0A4Q0P3N2"/>
<dbReference type="CDD" id="cd00564">
    <property type="entry name" value="TMP_TenI"/>
    <property type="match status" value="1"/>
</dbReference>
<keyword evidence="4 9" id="KW-0460">Magnesium</keyword>
<dbReference type="InterPro" id="IPR013785">
    <property type="entry name" value="Aldolase_TIM"/>
</dbReference>
<organism evidence="13 14">
    <name type="scientific">Leeuwenhoekiella polynyae</name>
    <dbReference type="NCBI Taxonomy" id="1550906"/>
    <lineage>
        <taxon>Bacteria</taxon>
        <taxon>Pseudomonadati</taxon>
        <taxon>Bacteroidota</taxon>
        <taxon>Flavobacteriia</taxon>
        <taxon>Flavobacteriales</taxon>
        <taxon>Flavobacteriaceae</taxon>
        <taxon>Leeuwenhoekiella</taxon>
    </lineage>
</organism>
<dbReference type="InterPro" id="IPR022998">
    <property type="entry name" value="ThiamineP_synth_TenI"/>
</dbReference>
<dbReference type="EMBL" id="QOVK01000013">
    <property type="protein sequence ID" value="RXG20099.1"/>
    <property type="molecule type" value="Genomic_DNA"/>
</dbReference>
<feature type="binding site" evidence="9">
    <location>
        <begin position="46"/>
        <end position="50"/>
    </location>
    <ligand>
        <name>4-amino-2-methyl-5-(diphosphooxymethyl)pyrimidine</name>
        <dbReference type="ChEBI" id="CHEBI:57841"/>
    </ligand>
</feature>
<evidence type="ECO:0000256" key="10">
    <source>
        <dbReference type="RuleBase" id="RU003826"/>
    </source>
</evidence>
<evidence type="ECO:0000256" key="1">
    <source>
        <dbReference type="ARBA" id="ARBA00005165"/>
    </source>
</evidence>
<name>A0A4Q0P3N2_9FLAO</name>
<keyword evidence="5 9" id="KW-0784">Thiamine biosynthesis</keyword>
<evidence type="ECO:0000256" key="3">
    <source>
        <dbReference type="ARBA" id="ARBA00022723"/>
    </source>
</evidence>
<feature type="binding site" evidence="9">
    <location>
        <position position="79"/>
    </location>
    <ligand>
        <name>Mg(2+)</name>
        <dbReference type="ChEBI" id="CHEBI:18420"/>
    </ligand>
</feature>
<dbReference type="GO" id="GO:0005737">
    <property type="term" value="C:cytoplasm"/>
    <property type="evidence" value="ECO:0007669"/>
    <property type="project" value="TreeGrafter"/>
</dbReference>
<comment type="cofactor">
    <cofactor evidence="9">
        <name>Mg(2+)</name>
        <dbReference type="ChEBI" id="CHEBI:18420"/>
    </cofactor>
    <text evidence="9">Binds 1 Mg(2+) ion per subunit.</text>
</comment>
<dbReference type="RefSeq" id="WP_128766141.1">
    <property type="nucleotide sequence ID" value="NZ_JBHUOO010000007.1"/>
</dbReference>
<evidence type="ECO:0000256" key="9">
    <source>
        <dbReference type="HAMAP-Rule" id="MF_00097"/>
    </source>
</evidence>
<feature type="binding site" evidence="9">
    <location>
        <begin position="143"/>
        <end position="145"/>
    </location>
    <ligand>
        <name>2-[(2R,5Z)-2-carboxy-4-methylthiazol-5(2H)-ylidene]ethyl phosphate</name>
        <dbReference type="ChEBI" id="CHEBI:62899"/>
    </ligand>
</feature>
<comment type="similarity">
    <text evidence="9 10">Belongs to the thiamine-phosphate synthase family.</text>
</comment>
<evidence type="ECO:0000313" key="14">
    <source>
        <dbReference type="Proteomes" id="UP000289859"/>
    </source>
</evidence>
<dbReference type="EC" id="2.5.1.3" evidence="9"/>
<dbReference type="NCBIfam" id="TIGR00693">
    <property type="entry name" value="thiE"/>
    <property type="match status" value="1"/>
</dbReference>
<keyword evidence="14" id="KW-1185">Reference proteome</keyword>
<dbReference type="GO" id="GO:0009228">
    <property type="term" value="P:thiamine biosynthetic process"/>
    <property type="evidence" value="ECO:0007669"/>
    <property type="project" value="UniProtKB-KW"/>
</dbReference>
<dbReference type="GO" id="GO:0009229">
    <property type="term" value="P:thiamine diphosphate biosynthetic process"/>
    <property type="evidence" value="ECO:0007669"/>
    <property type="project" value="UniProtKB-UniRule"/>
</dbReference>
<dbReference type="PANTHER" id="PTHR20857">
    <property type="entry name" value="THIAMINE-PHOSPHATE PYROPHOSPHORYLASE"/>
    <property type="match status" value="1"/>
</dbReference>
<gene>
    <name evidence="9" type="primary">thiE</name>
    <name evidence="13" type="ORF">DSM02_2751</name>
</gene>
<feature type="domain" description="Thiamine phosphate synthase/TenI" evidence="12">
    <location>
        <begin position="24"/>
        <end position="199"/>
    </location>
</feature>
<keyword evidence="2 9" id="KW-0808">Transferase</keyword>
<dbReference type="Proteomes" id="UP000289859">
    <property type="component" value="Unassembled WGS sequence"/>
</dbReference>
<evidence type="ECO:0000256" key="6">
    <source>
        <dbReference type="ARBA" id="ARBA00047334"/>
    </source>
</evidence>
<reference evidence="13 14" key="1">
    <citation type="submission" date="2018-07" db="EMBL/GenBank/DDBJ databases">
        <title>Leeuwenhoekiella genomics.</title>
        <authorList>
            <person name="Tahon G."/>
            <person name="Willems A."/>
        </authorList>
    </citation>
    <scope>NUCLEOTIDE SEQUENCE [LARGE SCALE GENOMIC DNA]</scope>
    <source>
        <strain evidence="13 14">LMG 29608</strain>
    </source>
</reference>
<accession>A0A4Q0P3N2</accession>
<dbReference type="PANTHER" id="PTHR20857:SF15">
    <property type="entry name" value="THIAMINE-PHOSPHATE SYNTHASE"/>
    <property type="match status" value="1"/>
</dbReference>
<dbReference type="HAMAP" id="MF_00097">
    <property type="entry name" value="TMP_synthase"/>
    <property type="match status" value="1"/>
</dbReference>
<feature type="binding site" evidence="9">
    <location>
        <position position="117"/>
    </location>
    <ligand>
        <name>4-amino-2-methyl-5-(diphosphooxymethyl)pyrimidine</name>
        <dbReference type="ChEBI" id="CHEBI:57841"/>
    </ligand>
</feature>
<evidence type="ECO:0000256" key="11">
    <source>
        <dbReference type="RuleBase" id="RU004253"/>
    </source>
</evidence>
<keyword evidence="3 9" id="KW-0479">Metal-binding</keyword>
<evidence type="ECO:0000256" key="7">
    <source>
        <dbReference type="ARBA" id="ARBA00047851"/>
    </source>
</evidence>
<evidence type="ECO:0000259" key="12">
    <source>
        <dbReference type="Pfam" id="PF02581"/>
    </source>
</evidence>
<dbReference type="Gene3D" id="3.20.20.70">
    <property type="entry name" value="Aldolase class I"/>
    <property type="match status" value="1"/>
</dbReference>
<dbReference type="OrthoDB" id="9812206at2"/>
<dbReference type="InterPro" id="IPR034291">
    <property type="entry name" value="TMP_synthase"/>
</dbReference>
<dbReference type="UniPathway" id="UPA00060">
    <property type="reaction ID" value="UER00141"/>
</dbReference>
<comment type="function">
    <text evidence="9">Condenses 4-methyl-5-(beta-hydroxyethyl)thiazole monophosphate (THZ-P) and 2-methyl-4-amino-5-hydroxymethyl pyrimidine pyrophosphate (HMP-PP) to form thiamine monophosphate (TMP).</text>
</comment>
<evidence type="ECO:0000256" key="8">
    <source>
        <dbReference type="ARBA" id="ARBA00047883"/>
    </source>
</evidence>
<dbReference type="GO" id="GO:0000287">
    <property type="term" value="F:magnesium ion binding"/>
    <property type="evidence" value="ECO:0007669"/>
    <property type="project" value="UniProtKB-UniRule"/>
</dbReference>
<evidence type="ECO:0000256" key="5">
    <source>
        <dbReference type="ARBA" id="ARBA00022977"/>
    </source>
</evidence>
<feature type="binding site" evidence="9">
    <location>
        <position position="146"/>
    </location>
    <ligand>
        <name>4-amino-2-methyl-5-(diphosphooxymethyl)pyrimidine</name>
        <dbReference type="ChEBI" id="CHEBI:57841"/>
    </ligand>
</feature>